<dbReference type="UniPathway" id="UPA00109">
    <property type="reaction ID" value="UER00189"/>
</dbReference>
<evidence type="ECO:0000256" key="3">
    <source>
        <dbReference type="RuleBase" id="RU363013"/>
    </source>
</evidence>
<dbReference type="GO" id="GO:0005829">
    <property type="term" value="C:cytosol"/>
    <property type="evidence" value="ECO:0007669"/>
    <property type="project" value="TreeGrafter"/>
</dbReference>
<dbReference type="EMBL" id="MFKW01000034">
    <property type="protein sequence ID" value="OGG51237.1"/>
    <property type="molecule type" value="Genomic_DNA"/>
</dbReference>
<comment type="pathway">
    <text evidence="3">Carbohydrate biosynthesis; gluconeogenesis.</text>
</comment>
<evidence type="ECO:0000313" key="5">
    <source>
        <dbReference type="Proteomes" id="UP000176445"/>
    </source>
</evidence>
<evidence type="ECO:0000256" key="1">
    <source>
        <dbReference type="ARBA" id="ARBA00007422"/>
    </source>
</evidence>
<sequence>MKAIIVANWKMNPATMREAKKLFDATREASESARNVGLIVAPPAIFLRELRARYKGKRIAFAAQSTNAEAGGAFTGGISLLQAKDAGAQYVIVGHSERRAKGETSEEAGKIVVAALASGVTPILCVGELSRTHSGEHFSFVREQLQAGFAGVEPGKIVKVLIAYEPVWAIGGEKTMSPHDMHEMTIFIKKTIVGAKGEAGMNVKILYGGSTTESNAAPMLQESGVVGLLVGHVSIDAYRFSTLINSLG</sequence>
<dbReference type="CDD" id="cd00311">
    <property type="entry name" value="TIM"/>
    <property type="match status" value="1"/>
</dbReference>
<dbReference type="EC" id="5.3.1.1" evidence="3"/>
<dbReference type="PANTHER" id="PTHR21139">
    <property type="entry name" value="TRIOSEPHOSPHATE ISOMERASE"/>
    <property type="match status" value="1"/>
</dbReference>
<keyword evidence="3" id="KW-0324">Glycolysis</keyword>
<evidence type="ECO:0000256" key="2">
    <source>
        <dbReference type="ARBA" id="ARBA00023235"/>
    </source>
</evidence>
<dbReference type="GO" id="GO:0006094">
    <property type="term" value="P:gluconeogenesis"/>
    <property type="evidence" value="ECO:0007669"/>
    <property type="project" value="UniProtKB-UniPathway"/>
</dbReference>
<evidence type="ECO:0000313" key="4">
    <source>
        <dbReference type="EMBL" id="OGG51237.1"/>
    </source>
</evidence>
<comment type="catalytic activity">
    <reaction evidence="3">
        <text>D-glyceraldehyde 3-phosphate = dihydroxyacetone phosphate</text>
        <dbReference type="Rhea" id="RHEA:18585"/>
        <dbReference type="ChEBI" id="CHEBI:57642"/>
        <dbReference type="ChEBI" id="CHEBI:59776"/>
        <dbReference type="EC" id="5.3.1.1"/>
    </reaction>
</comment>
<dbReference type="InterPro" id="IPR035990">
    <property type="entry name" value="TIM_sf"/>
</dbReference>
<keyword evidence="2 3" id="KW-0413">Isomerase</keyword>
<keyword evidence="3" id="KW-0312">Gluconeogenesis</keyword>
<keyword evidence="3" id="KW-0963">Cytoplasm</keyword>
<dbReference type="Gene3D" id="3.20.20.70">
    <property type="entry name" value="Aldolase class I"/>
    <property type="match status" value="1"/>
</dbReference>
<dbReference type="PROSITE" id="PS51440">
    <property type="entry name" value="TIM_2"/>
    <property type="match status" value="1"/>
</dbReference>
<protein>
    <recommendedName>
        <fullName evidence="3">Triosephosphate isomerase</fullName>
        <ecNumber evidence="3">5.3.1.1</ecNumber>
    </recommendedName>
</protein>
<dbReference type="InterPro" id="IPR000652">
    <property type="entry name" value="Triosephosphate_isomerase"/>
</dbReference>
<dbReference type="GO" id="GO:0004807">
    <property type="term" value="F:triose-phosphate isomerase activity"/>
    <property type="evidence" value="ECO:0007669"/>
    <property type="project" value="UniProtKB-UniRule"/>
</dbReference>
<comment type="subunit">
    <text evidence="3">Homodimer.</text>
</comment>
<dbReference type="GO" id="GO:0006096">
    <property type="term" value="P:glycolytic process"/>
    <property type="evidence" value="ECO:0007669"/>
    <property type="project" value="UniProtKB-UniRule"/>
</dbReference>
<dbReference type="UniPathway" id="UPA00138"/>
<dbReference type="PANTHER" id="PTHR21139:SF42">
    <property type="entry name" value="TRIOSEPHOSPHATE ISOMERASE"/>
    <property type="match status" value="1"/>
</dbReference>
<reference evidence="4 5" key="1">
    <citation type="journal article" date="2016" name="Nat. Commun.">
        <title>Thousands of microbial genomes shed light on interconnected biogeochemical processes in an aquifer system.</title>
        <authorList>
            <person name="Anantharaman K."/>
            <person name="Brown C.T."/>
            <person name="Hug L.A."/>
            <person name="Sharon I."/>
            <person name="Castelle C.J."/>
            <person name="Probst A.J."/>
            <person name="Thomas B.C."/>
            <person name="Singh A."/>
            <person name="Wilkins M.J."/>
            <person name="Karaoz U."/>
            <person name="Brodie E.L."/>
            <person name="Williams K.H."/>
            <person name="Hubbard S.S."/>
            <person name="Banfield J.F."/>
        </authorList>
    </citation>
    <scope>NUCLEOTIDE SEQUENCE [LARGE SCALE GENOMIC DNA]</scope>
</reference>
<comment type="pathway">
    <text evidence="3">Carbohydrate degradation; glycolysis; D-glyceraldehyde 3-phosphate from glycerone phosphate: step 1/1.</text>
</comment>
<dbReference type="Proteomes" id="UP000176445">
    <property type="component" value="Unassembled WGS sequence"/>
</dbReference>
<proteinExistence type="inferred from homology"/>
<comment type="subcellular location">
    <subcellularLocation>
        <location evidence="3">Cytoplasm</location>
    </subcellularLocation>
</comment>
<comment type="caution">
    <text evidence="4">The sequence shown here is derived from an EMBL/GenBank/DDBJ whole genome shotgun (WGS) entry which is preliminary data.</text>
</comment>
<name>A0A1F6CQ40_9BACT</name>
<dbReference type="InterPro" id="IPR013785">
    <property type="entry name" value="Aldolase_TIM"/>
</dbReference>
<dbReference type="NCBIfam" id="TIGR00419">
    <property type="entry name" value="tim"/>
    <property type="match status" value="1"/>
</dbReference>
<gene>
    <name evidence="4" type="ORF">A2704_02100</name>
</gene>
<organism evidence="4 5">
    <name type="scientific">Candidatus Kaiserbacteria bacterium RIFCSPHIGHO2_01_FULL_54_36b</name>
    <dbReference type="NCBI Taxonomy" id="1798483"/>
    <lineage>
        <taxon>Bacteria</taxon>
        <taxon>Candidatus Kaiseribacteriota</taxon>
    </lineage>
</organism>
<dbReference type="GO" id="GO:0019563">
    <property type="term" value="P:glycerol catabolic process"/>
    <property type="evidence" value="ECO:0007669"/>
    <property type="project" value="TreeGrafter"/>
</dbReference>
<comment type="similarity">
    <text evidence="1 3">Belongs to the triosephosphate isomerase family.</text>
</comment>
<dbReference type="Pfam" id="PF00121">
    <property type="entry name" value="TIM"/>
    <property type="match status" value="1"/>
</dbReference>
<dbReference type="GO" id="GO:0046166">
    <property type="term" value="P:glyceraldehyde-3-phosphate biosynthetic process"/>
    <property type="evidence" value="ECO:0007669"/>
    <property type="project" value="TreeGrafter"/>
</dbReference>
<dbReference type="SUPFAM" id="SSF51351">
    <property type="entry name" value="Triosephosphate isomerase (TIM)"/>
    <property type="match status" value="1"/>
</dbReference>
<dbReference type="AlphaFoldDB" id="A0A1F6CQ40"/>
<accession>A0A1F6CQ40</accession>